<dbReference type="PANTHER" id="PTHR11669">
    <property type="entry name" value="REPLICATION FACTOR C / DNA POLYMERASE III GAMMA-TAU SUBUNIT"/>
    <property type="match status" value="1"/>
</dbReference>
<dbReference type="OrthoDB" id="9810148at2"/>
<dbReference type="InterPro" id="IPR027417">
    <property type="entry name" value="P-loop_NTPase"/>
</dbReference>
<evidence type="ECO:0000313" key="2">
    <source>
        <dbReference type="Proteomes" id="UP000198660"/>
    </source>
</evidence>
<reference evidence="2" key="1">
    <citation type="submission" date="2016-10" db="EMBL/GenBank/DDBJ databases">
        <authorList>
            <person name="Varghese N."/>
            <person name="Submissions S."/>
        </authorList>
    </citation>
    <scope>NUCLEOTIDE SEQUENCE [LARGE SCALE GENOMIC DNA]</scope>
    <source>
        <strain evidence="2">DSM 45789</strain>
    </source>
</reference>
<dbReference type="NCBIfam" id="TIGR00678">
    <property type="entry name" value="holB"/>
    <property type="match status" value="1"/>
</dbReference>
<protein>
    <submittedName>
        <fullName evidence="1">DNA polymerase-3 subunit delta</fullName>
    </submittedName>
</protein>
<dbReference type="PANTHER" id="PTHR11669:SF8">
    <property type="entry name" value="DNA POLYMERASE III SUBUNIT DELTA"/>
    <property type="match status" value="1"/>
</dbReference>
<dbReference type="RefSeq" id="WP_091837997.1">
    <property type="nucleotide sequence ID" value="NZ_FPAA01000009.1"/>
</dbReference>
<dbReference type="InterPro" id="IPR004622">
    <property type="entry name" value="DNA_pol_HolB"/>
</dbReference>
<dbReference type="GO" id="GO:0006261">
    <property type="term" value="P:DNA-templated DNA replication"/>
    <property type="evidence" value="ECO:0007669"/>
    <property type="project" value="TreeGrafter"/>
</dbReference>
<dbReference type="InterPro" id="IPR050238">
    <property type="entry name" value="DNA_Rep/Repair_Clamp_Loader"/>
</dbReference>
<dbReference type="Pfam" id="PF13177">
    <property type="entry name" value="DNA_pol3_delta2"/>
    <property type="match status" value="1"/>
</dbReference>
<gene>
    <name evidence="1" type="ORF">SAMN05444972_109183</name>
</gene>
<evidence type="ECO:0000313" key="1">
    <source>
        <dbReference type="EMBL" id="SFS87233.1"/>
    </source>
</evidence>
<accession>A0A1I6TDJ9</accession>
<dbReference type="GO" id="GO:0003887">
    <property type="term" value="F:DNA-directed DNA polymerase activity"/>
    <property type="evidence" value="ECO:0007669"/>
    <property type="project" value="InterPro"/>
</dbReference>
<sequence length="340" mass="37687">MALTDVVGQERVVHFLKQGLITGRIAHAYGFSGPFGVGKRQMALEFAKALNCEQTRGDACDQCRSCQRIEHGNHPEVRWIAPDGQSIKIDQVRKLQRDFSYSPAEGVIRVVIIEQVEGMTNQAANSLLKFLEEPTSRMVAVLLTENIHGILPTIISRCQWVKFPPLSSNQIAKSLVDKGLENPIATISSHLTGGIDEAEAIAKEEGFALLCERVIKWSGEIVSGKSGALITVQSWLVQEASDRGRIERIVDLLLLWLRDLLDERLGREAVIFLGYDEPRRRQSAEWSIRGLVNAMDAIMEARRQLAGPIQSQAVLERLVMAMQGGSTHVISRRSPFPSSG</sequence>
<dbReference type="AlphaFoldDB" id="A0A1I6TDJ9"/>
<dbReference type="Proteomes" id="UP000198660">
    <property type="component" value="Unassembled WGS sequence"/>
</dbReference>
<dbReference type="GO" id="GO:0008408">
    <property type="term" value="F:3'-5' exonuclease activity"/>
    <property type="evidence" value="ECO:0007669"/>
    <property type="project" value="InterPro"/>
</dbReference>
<dbReference type="SUPFAM" id="SSF52540">
    <property type="entry name" value="P-loop containing nucleoside triphosphate hydrolases"/>
    <property type="match status" value="1"/>
</dbReference>
<dbReference type="EMBL" id="FPAA01000009">
    <property type="protein sequence ID" value="SFS87233.1"/>
    <property type="molecule type" value="Genomic_DNA"/>
</dbReference>
<dbReference type="FunFam" id="3.40.50.300:FF:001255">
    <property type="entry name" value="DNA polymerase III subunit delta"/>
    <property type="match status" value="1"/>
</dbReference>
<organism evidence="1 2">
    <name type="scientific">Marininema halotolerans</name>
    <dbReference type="NCBI Taxonomy" id="1155944"/>
    <lineage>
        <taxon>Bacteria</taxon>
        <taxon>Bacillati</taxon>
        <taxon>Bacillota</taxon>
        <taxon>Bacilli</taxon>
        <taxon>Bacillales</taxon>
        <taxon>Thermoactinomycetaceae</taxon>
        <taxon>Marininema</taxon>
    </lineage>
</organism>
<proteinExistence type="predicted"/>
<dbReference type="Gene3D" id="3.40.50.300">
    <property type="entry name" value="P-loop containing nucleotide triphosphate hydrolases"/>
    <property type="match status" value="1"/>
</dbReference>
<name>A0A1I6TDJ9_9BACL</name>
<keyword evidence="2" id="KW-1185">Reference proteome</keyword>